<accession>A0A5B7F0Y6</accession>
<dbReference type="AlphaFoldDB" id="A0A5B7F0Y6"/>
<sequence length="77" mass="9078">MWISSGFGSLNGVSTVTLKWIRSPSVPLGRLKRADNCGTLEEWRRDDCELRRKTERRLLRIAAMEEGEEEKRKETRW</sequence>
<proteinExistence type="predicted"/>
<comment type="caution">
    <text evidence="1">The sequence shown here is derived from an EMBL/GenBank/DDBJ whole genome shotgun (WGS) entry which is preliminary data.</text>
</comment>
<dbReference type="Proteomes" id="UP000324222">
    <property type="component" value="Unassembled WGS sequence"/>
</dbReference>
<evidence type="ECO:0000313" key="2">
    <source>
        <dbReference type="Proteomes" id="UP000324222"/>
    </source>
</evidence>
<keyword evidence="2" id="KW-1185">Reference proteome</keyword>
<name>A0A5B7F0Y6_PORTR</name>
<organism evidence="1 2">
    <name type="scientific">Portunus trituberculatus</name>
    <name type="common">Swimming crab</name>
    <name type="synonym">Neptunus trituberculatus</name>
    <dbReference type="NCBI Taxonomy" id="210409"/>
    <lineage>
        <taxon>Eukaryota</taxon>
        <taxon>Metazoa</taxon>
        <taxon>Ecdysozoa</taxon>
        <taxon>Arthropoda</taxon>
        <taxon>Crustacea</taxon>
        <taxon>Multicrustacea</taxon>
        <taxon>Malacostraca</taxon>
        <taxon>Eumalacostraca</taxon>
        <taxon>Eucarida</taxon>
        <taxon>Decapoda</taxon>
        <taxon>Pleocyemata</taxon>
        <taxon>Brachyura</taxon>
        <taxon>Eubrachyura</taxon>
        <taxon>Portunoidea</taxon>
        <taxon>Portunidae</taxon>
        <taxon>Portuninae</taxon>
        <taxon>Portunus</taxon>
    </lineage>
</organism>
<evidence type="ECO:0000313" key="1">
    <source>
        <dbReference type="EMBL" id="MPC39006.1"/>
    </source>
</evidence>
<protein>
    <submittedName>
        <fullName evidence="1">Uncharacterized protein</fullName>
    </submittedName>
</protein>
<reference evidence="1 2" key="1">
    <citation type="submission" date="2019-05" db="EMBL/GenBank/DDBJ databases">
        <title>Another draft genome of Portunus trituberculatus and its Hox gene families provides insights of decapod evolution.</title>
        <authorList>
            <person name="Jeong J.-H."/>
            <person name="Song I."/>
            <person name="Kim S."/>
            <person name="Choi T."/>
            <person name="Kim D."/>
            <person name="Ryu S."/>
            <person name="Kim W."/>
        </authorList>
    </citation>
    <scope>NUCLEOTIDE SEQUENCE [LARGE SCALE GENOMIC DNA]</scope>
    <source>
        <tissue evidence="1">Muscle</tissue>
    </source>
</reference>
<gene>
    <name evidence="1" type="ORF">E2C01_032525</name>
</gene>
<dbReference type="EMBL" id="VSRR010004230">
    <property type="protein sequence ID" value="MPC39006.1"/>
    <property type="molecule type" value="Genomic_DNA"/>
</dbReference>